<feature type="compositionally biased region" description="Basic and acidic residues" evidence="1">
    <location>
        <begin position="1"/>
        <end position="23"/>
    </location>
</feature>
<evidence type="ECO:0000313" key="2">
    <source>
        <dbReference type="EMBL" id="OMJ08619.1"/>
    </source>
</evidence>
<dbReference type="EMBL" id="LSSN01005745">
    <property type="protein sequence ID" value="OMJ08619.1"/>
    <property type="molecule type" value="Genomic_DNA"/>
</dbReference>
<dbReference type="AlphaFoldDB" id="A0A1R1X1X3"/>
<name>A0A1R1X1X3_9FUNG</name>
<keyword evidence="3" id="KW-1185">Reference proteome</keyword>
<feature type="region of interest" description="Disordered" evidence="1">
    <location>
        <begin position="1"/>
        <end position="67"/>
    </location>
</feature>
<accession>A0A1R1X1X3</accession>
<organism evidence="2 3">
    <name type="scientific">Smittium culicis</name>
    <dbReference type="NCBI Taxonomy" id="133412"/>
    <lineage>
        <taxon>Eukaryota</taxon>
        <taxon>Fungi</taxon>
        <taxon>Fungi incertae sedis</taxon>
        <taxon>Zoopagomycota</taxon>
        <taxon>Kickxellomycotina</taxon>
        <taxon>Harpellomycetes</taxon>
        <taxon>Harpellales</taxon>
        <taxon>Legeriomycetaceae</taxon>
        <taxon>Smittium</taxon>
    </lineage>
</organism>
<comment type="caution">
    <text evidence="2">The sequence shown here is derived from an EMBL/GenBank/DDBJ whole genome shotgun (WGS) entry which is preliminary data.</text>
</comment>
<dbReference type="OrthoDB" id="10304794at2759"/>
<dbReference type="Proteomes" id="UP000187283">
    <property type="component" value="Unassembled WGS sequence"/>
</dbReference>
<proteinExistence type="predicted"/>
<protein>
    <submittedName>
        <fullName evidence="2">Uncharacterized protein</fullName>
    </submittedName>
</protein>
<reference evidence="2 3" key="1">
    <citation type="submission" date="2017-01" db="EMBL/GenBank/DDBJ databases">
        <authorList>
            <person name="Mah S.A."/>
            <person name="Swanson W.J."/>
            <person name="Moy G.W."/>
            <person name="Vacquier V.D."/>
        </authorList>
    </citation>
    <scope>NUCLEOTIDE SEQUENCE [LARGE SCALE GENOMIC DNA]</scope>
    <source>
        <strain evidence="2 3">GSMNP</strain>
    </source>
</reference>
<sequence length="87" mass="9680">MDLRPHQGSDEGPDGHLGDRERPLTGNDEMTDLSSTGGRWTEKSAKKATGHWGNAYGHIPDRPAPVEHENRRPKIQKFLPLLQLVCA</sequence>
<evidence type="ECO:0000256" key="1">
    <source>
        <dbReference type="SAM" id="MobiDB-lite"/>
    </source>
</evidence>
<evidence type="ECO:0000313" key="3">
    <source>
        <dbReference type="Proteomes" id="UP000187283"/>
    </source>
</evidence>
<gene>
    <name evidence="2" type="ORF">AYI70_g11424</name>
</gene>